<evidence type="ECO:0000256" key="4">
    <source>
        <dbReference type="ARBA" id="ARBA00009320"/>
    </source>
</evidence>
<dbReference type="InterPro" id="IPR001544">
    <property type="entry name" value="Aminotrans_IV"/>
</dbReference>
<dbReference type="Proteomes" id="UP000243525">
    <property type="component" value="Unassembled WGS sequence"/>
</dbReference>
<evidence type="ECO:0000256" key="7">
    <source>
        <dbReference type="ARBA" id="ARBA00048798"/>
    </source>
</evidence>
<keyword evidence="9" id="KW-0808">Transferase</keyword>
<comment type="pathway">
    <text evidence="3">Amino-acid biosynthesis; L-leucine biosynthesis; L-leucine from 3-methyl-2-oxobutanoate: step 4/4.</text>
</comment>
<accession>A0A2T5BXF2</accession>
<dbReference type="InterPro" id="IPR043131">
    <property type="entry name" value="BCAT-like_N"/>
</dbReference>
<comment type="similarity">
    <text evidence="4">Belongs to the class-IV pyridoxal-phosphate-dependent aminotransferase family.</text>
</comment>
<gene>
    <name evidence="9" type="ORF">C8N47_1294</name>
</gene>
<evidence type="ECO:0000256" key="2">
    <source>
        <dbReference type="ARBA" id="ARBA00004931"/>
    </source>
</evidence>
<comment type="catalytic activity">
    <reaction evidence="7">
        <text>L-isoleucine + 2-oxoglutarate = (S)-3-methyl-2-oxopentanoate + L-glutamate</text>
        <dbReference type="Rhea" id="RHEA:24801"/>
        <dbReference type="ChEBI" id="CHEBI:16810"/>
        <dbReference type="ChEBI" id="CHEBI:29985"/>
        <dbReference type="ChEBI" id="CHEBI:35146"/>
        <dbReference type="ChEBI" id="CHEBI:58045"/>
        <dbReference type="EC" id="2.6.1.42"/>
    </reaction>
</comment>
<evidence type="ECO:0000256" key="5">
    <source>
        <dbReference type="ARBA" id="ARBA00013053"/>
    </source>
</evidence>
<dbReference type="PANTHER" id="PTHR42743">
    <property type="entry name" value="AMINO-ACID AMINOTRANSFERASE"/>
    <property type="match status" value="1"/>
</dbReference>
<dbReference type="InterPro" id="IPR043132">
    <property type="entry name" value="BCAT-like_C"/>
</dbReference>
<comment type="pathway">
    <text evidence="2">Amino-acid biosynthesis; L-valine biosynthesis; L-valine from pyruvate: step 4/4.</text>
</comment>
<dbReference type="OrthoDB" id="9805628at2"/>
<dbReference type="GO" id="GO:0046394">
    <property type="term" value="P:carboxylic acid biosynthetic process"/>
    <property type="evidence" value="ECO:0007669"/>
    <property type="project" value="UniProtKB-ARBA"/>
</dbReference>
<organism evidence="9 10">
    <name type="scientific">Mangrovibacterium marinum</name>
    <dbReference type="NCBI Taxonomy" id="1639118"/>
    <lineage>
        <taxon>Bacteria</taxon>
        <taxon>Pseudomonadati</taxon>
        <taxon>Bacteroidota</taxon>
        <taxon>Bacteroidia</taxon>
        <taxon>Marinilabiliales</taxon>
        <taxon>Prolixibacteraceae</taxon>
        <taxon>Mangrovibacterium</taxon>
    </lineage>
</organism>
<reference evidence="9 10" key="1">
    <citation type="submission" date="2018-04" db="EMBL/GenBank/DDBJ databases">
        <title>Genomic Encyclopedia of Archaeal and Bacterial Type Strains, Phase II (KMG-II): from individual species to whole genera.</title>
        <authorList>
            <person name="Goeker M."/>
        </authorList>
    </citation>
    <scope>NUCLEOTIDE SEQUENCE [LARGE SCALE GENOMIC DNA]</scope>
    <source>
        <strain evidence="9 10">DSM 28823</strain>
    </source>
</reference>
<dbReference type="AlphaFoldDB" id="A0A2T5BXF2"/>
<sequence>MIGFNNGSYEPVATIGVPVTSLSINRGYGAFEFFEITGGRPFYGERHLARFRRSMQILNLKTDFDDQLEAVVAEVIRLSELQHAYLKLYALPHELNCNGRRQAALYVFPTEMPLFDPMLYKEGAKLVTHCHQRFLPEAKSTNYLPGQFWMDQEADPRVADVLYHNGRTVQESSRGNIFAVKDGAVITPAKDVLQGITRGLVLEMLPAMGILHTEAELSLELLYGADELFVSSTTKHILPVTQVDDKHIGSGKPGPVTCQIREQFMRLKYEY</sequence>
<protein>
    <recommendedName>
        <fullName evidence="5">branched-chain-amino-acid transaminase</fullName>
        <ecNumber evidence="5">2.6.1.42</ecNumber>
    </recommendedName>
</protein>
<comment type="caution">
    <text evidence="9">The sequence shown here is derived from an EMBL/GenBank/DDBJ whole genome shotgun (WGS) entry which is preliminary data.</text>
</comment>
<dbReference type="InterPro" id="IPR050571">
    <property type="entry name" value="Class-IV_PLP-Dep_Aminotrnsfr"/>
</dbReference>
<dbReference type="RefSeq" id="WP_107823794.1">
    <property type="nucleotide sequence ID" value="NZ_QAAD01000029.1"/>
</dbReference>
<evidence type="ECO:0000256" key="3">
    <source>
        <dbReference type="ARBA" id="ARBA00005072"/>
    </source>
</evidence>
<evidence type="ECO:0000313" key="9">
    <source>
        <dbReference type="EMBL" id="PTN04786.1"/>
    </source>
</evidence>
<evidence type="ECO:0000256" key="8">
    <source>
        <dbReference type="ARBA" id="ARBA00049229"/>
    </source>
</evidence>
<comment type="catalytic activity">
    <reaction evidence="6">
        <text>L-valine + 2-oxoglutarate = 3-methyl-2-oxobutanoate + L-glutamate</text>
        <dbReference type="Rhea" id="RHEA:24813"/>
        <dbReference type="ChEBI" id="CHEBI:11851"/>
        <dbReference type="ChEBI" id="CHEBI:16810"/>
        <dbReference type="ChEBI" id="CHEBI:29985"/>
        <dbReference type="ChEBI" id="CHEBI:57762"/>
        <dbReference type="EC" id="2.6.1.42"/>
    </reaction>
</comment>
<dbReference type="EC" id="2.6.1.42" evidence="5"/>
<dbReference type="EMBL" id="QAAD01000029">
    <property type="protein sequence ID" value="PTN04786.1"/>
    <property type="molecule type" value="Genomic_DNA"/>
</dbReference>
<dbReference type="InterPro" id="IPR036038">
    <property type="entry name" value="Aminotransferase-like"/>
</dbReference>
<dbReference type="Pfam" id="PF01063">
    <property type="entry name" value="Aminotran_4"/>
    <property type="match status" value="1"/>
</dbReference>
<dbReference type="GO" id="GO:0004084">
    <property type="term" value="F:branched-chain-amino-acid transaminase activity"/>
    <property type="evidence" value="ECO:0007669"/>
    <property type="project" value="UniProtKB-EC"/>
</dbReference>
<dbReference type="SUPFAM" id="SSF56752">
    <property type="entry name" value="D-aminoacid aminotransferase-like PLP-dependent enzymes"/>
    <property type="match status" value="1"/>
</dbReference>
<evidence type="ECO:0000256" key="6">
    <source>
        <dbReference type="ARBA" id="ARBA00048212"/>
    </source>
</evidence>
<evidence type="ECO:0000313" key="10">
    <source>
        <dbReference type="Proteomes" id="UP000243525"/>
    </source>
</evidence>
<comment type="pathway">
    <text evidence="1">Amino-acid biosynthesis; L-isoleucine biosynthesis; L-isoleucine from 2-oxobutanoate: step 4/4.</text>
</comment>
<dbReference type="PANTHER" id="PTHR42743:SF11">
    <property type="entry name" value="AMINODEOXYCHORISMATE LYASE"/>
    <property type="match status" value="1"/>
</dbReference>
<keyword evidence="9" id="KW-0032">Aminotransferase</keyword>
<keyword evidence="10" id="KW-1185">Reference proteome</keyword>
<comment type="catalytic activity">
    <reaction evidence="8">
        <text>L-leucine + 2-oxoglutarate = 4-methyl-2-oxopentanoate + L-glutamate</text>
        <dbReference type="Rhea" id="RHEA:18321"/>
        <dbReference type="ChEBI" id="CHEBI:16810"/>
        <dbReference type="ChEBI" id="CHEBI:17865"/>
        <dbReference type="ChEBI" id="CHEBI:29985"/>
        <dbReference type="ChEBI" id="CHEBI:57427"/>
        <dbReference type="EC" id="2.6.1.42"/>
    </reaction>
</comment>
<evidence type="ECO:0000256" key="1">
    <source>
        <dbReference type="ARBA" id="ARBA00004824"/>
    </source>
</evidence>
<dbReference type="Gene3D" id="3.30.470.10">
    <property type="match status" value="1"/>
</dbReference>
<proteinExistence type="inferred from homology"/>
<name>A0A2T5BXF2_9BACT</name>
<dbReference type="Gene3D" id="3.20.10.10">
    <property type="entry name" value="D-amino Acid Aminotransferase, subunit A, domain 2"/>
    <property type="match status" value="1"/>
</dbReference>